<comment type="caution">
    <text evidence="1">The sequence shown here is derived from an EMBL/GenBank/DDBJ whole genome shotgun (WGS) entry which is preliminary data.</text>
</comment>
<protein>
    <submittedName>
        <fullName evidence="1">Uncharacterized protein</fullName>
    </submittedName>
</protein>
<dbReference type="EMBL" id="AAOG01000004">
    <property type="protein sequence ID" value="EAR11763.1"/>
    <property type="molecule type" value="Genomic_DNA"/>
</dbReference>
<dbReference type="Proteomes" id="UP000003053">
    <property type="component" value="Unassembled WGS sequence"/>
</dbReference>
<organism evidence="1 2">
    <name type="scientific">Polaribacter irgensii 23-P</name>
    <dbReference type="NCBI Taxonomy" id="313594"/>
    <lineage>
        <taxon>Bacteria</taxon>
        <taxon>Pseudomonadati</taxon>
        <taxon>Bacteroidota</taxon>
        <taxon>Flavobacteriia</taxon>
        <taxon>Flavobacteriales</taxon>
        <taxon>Flavobacteriaceae</taxon>
    </lineage>
</organism>
<reference evidence="1 2" key="1">
    <citation type="submission" date="2006-02" db="EMBL/GenBank/DDBJ databases">
        <authorList>
            <person name="Murray A."/>
            <person name="Staley J."/>
            <person name="Ferriera S."/>
            <person name="Johnson J."/>
            <person name="Kravitz S."/>
            <person name="Halpern A."/>
            <person name="Remington K."/>
            <person name="Beeson K."/>
            <person name="Tran B."/>
            <person name="Rogers Y.-H."/>
            <person name="Friedman R."/>
            <person name="Venter J.C."/>
        </authorList>
    </citation>
    <scope>NUCLEOTIDE SEQUENCE [LARGE SCALE GENOMIC DNA]</scope>
    <source>
        <strain evidence="1 2">23-P</strain>
    </source>
</reference>
<accession>A4C2G2</accession>
<name>A4C2G2_9FLAO</name>
<dbReference type="HOGENOM" id="CLU_3255579_0_0_10"/>
<evidence type="ECO:0000313" key="1">
    <source>
        <dbReference type="EMBL" id="EAR11763.1"/>
    </source>
</evidence>
<dbReference type="AlphaFoldDB" id="A4C2G2"/>
<proteinExistence type="predicted"/>
<sequence length="42" mass="5198">MNKKSKKWLIWLKIAVNRLFRTKVKFDKQAFILKTKLLFLFL</sequence>
<keyword evidence="2" id="KW-1185">Reference proteome</keyword>
<evidence type="ECO:0000313" key="2">
    <source>
        <dbReference type="Proteomes" id="UP000003053"/>
    </source>
</evidence>
<gene>
    <name evidence="1" type="ORF">PI23P_01125</name>
</gene>